<dbReference type="AlphaFoldDB" id="A0A833RZD9"/>
<keyword evidence="1" id="KW-1133">Transmembrane helix</keyword>
<keyword evidence="3" id="KW-1185">Reference proteome</keyword>
<comment type="caution">
    <text evidence="2">The sequence shown here is derived from an EMBL/GenBank/DDBJ whole genome shotgun (WGS) entry which is preliminary data.</text>
</comment>
<protein>
    <submittedName>
        <fullName evidence="2">Uncharacterized protein</fullName>
    </submittedName>
</protein>
<evidence type="ECO:0000313" key="2">
    <source>
        <dbReference type="EMBL" id="KAF3426345.1"/>
    </source>
</evidence>
<organism evidence="2 3">
    <name type="scientific">Frieseomelitta varia</name>
    <dbReference type="NCBI Taxonomy" id="561572"/>
    <lineage>
        <taxon>Eukaryota</taxon>
        <taxon>Metazoa</taxon>
        <taxon>Ecdysozoa</taxon>
        <taxon>Arthropoda</taxon>
        <taxon>Hexapoda</taxon>
        <taxon>Insecta</taxon>
        <taxon>Pterygota</taxon>
        <taxon>Neoptera</taxon>
        <taxon>Endopterygota</taxon>
        <taxon>Hymenoptera</taxon>
        <taxon>Apocrita</taxon>
        <taxon>Aculeata</taxon>
        <taxon>Apoidea</taxon>
        <taxon>Anthophila</taxon>
        <taxon>Apidae</taxon>
        <taxon>Frieseomelitta</taxon>
    </lineage>
</organism>
<dbReference type="EMBL" id="WNWW01000326">
    <property type="protein sequence ID" value="KAF3426345.1"/>
    <property type="molecule type" value="Genomic_DNA"/>
</dbReference>
<sequence length="148" mass="17340">MEITKLRKYYRSYNSGPQWLLYQYLLADAKLRHMFDLGPLCGVVTFVTLLMTLIVIVCSLVSAKATVANQKNFLELQKEADKLGKERLELEILCSRINCINKLLKPEVRCKKISQCFDDITDKIRSETNYFVFLFNLCETKYMSKKYK</sequence>
<keyword evidence="1" id="KW-0812">Transmembrane</keyword>
<proteinExistence type="predicted"/>
<evidence type="ECO:0000313" key="3">
    <source>
        <dbReference type="Proteomes" id="UP000655588"/>
    </source>
</evidence>
<name>A0A833RZD9_9HYME</name>
<feature type="transmembrane region" description="Helical" evidence="1">
    <location>
        <begin position="40"/>
        <end position="63"/>
    </location>
</feature>
<evidence type="ECO:0000256" key="1">
    <source>
        <dbReference type="SAM" id="Phobius"/>
    </source>
</evidence>
<keyword evidence="1" id="KW-0472">Membrane</keyword>
<dbReference type="Proteomes" id="UP000655588">
    <property type="component" value="Unassembled WGS sequence"/>
</dbReference>
<reference evidence="2" key="1">
    <citation type="submission" date="2019-11" db="EMBL/GenBank/DDBJ databases">
        <title>The nuclear and mitochondrial genomes of Frieseomelitta varia - a highly eusocial stingless bee (Meliponini) with a permanently sterile worker caste.</title>
        <authorList>
            <person name="Freitas F.C.P."/>
            <person name="Lourenco A.P."/>
            <person name="Nunes F.M.F."/>
            <person name="Paschoal A.R."/>
            <person name="Abreu F.C.P."/>
            <person name="Barbin F.O."/>
            <person name="Bataglia L."/>
            <person name="Cardoso-Junior C.A.M."/>
            <person name="Cervoni M.S."/>
            <person name="Silva S.R."/>
            <person name="Dalarmi F."/>
            <person name="Del Lama M.A."/>
            <person name="Depintor T.S."/>
            <person name="Ferreira K.M."/>
            <person name="Goria P.S."/>
            <person name="Jaskot M.C."/>
            <person name="Lago D.C."/>
            <person name="Luna-Lucena D."/>
            <person name="Moda L.M."/>
            <person name="Nascimento L."/>
            <person name="Pedrino M."/>
            <person name="Rabico F.O."/>
            <person name="Sanches F.C."/>
            <person name="Santos D.E."/>
            <person name="Santos C.G."/>
            <person name="Vieira J."/>
            <person name="Lopes T.F."/>
            <person name="Barchuk A.R."/>
            <person name="Hartfelder K."/>
            <person name="Simoes Z.L.P."/>
            <person name="Bitondi M.M.G."/>
            <person name="Pinheiro D.G."/>
        </authorList>
    </citation>
    <scope>NUCLEOTIDE SEQUENCE</scope>
    <source>
        <strain evidence="2">USP_RPSP 00005682</strain>
        <tissue evidence="2">Whole individual</tissue>
    </source>
</reference>
<gene>
    <name evidence="2" type="ORF">E2986_13510</name>
</gene>
<accession>A0A833RZD9</accession>